<dbReference type="PANTHER" id="PTHR23526:SF2">
    <property type="entry name" value="MAJOR FACILITATOR SUPERFAMILY (MFS) PROFILE DOMAIN-CONTAINING PROTEIN"/>
    <property type="match status" value="1"/>
</dbReference>
<feature type="transmembrane region" description="Helical" evidence="2">
    <location>
        <begin position="325"/>
        <end position="346"/>
    </location>
</feature>
<gene>
    <name evidence="3" type="ORF">Cpap_3550</name>
</gene>
<evidence type="ECO:0000313" key="3">
    <source>
        <dbReference type="EMBL" id="EGD49121.1"/>
    </source>
</evidence>
<dbReference type="Proteomes" id="UP000003860">
    <property type="component" value="Unassembled WGS sequence"/>
</dbReference>
<reference evidence="3" key="2">
    <citation type="submission" date="2011-01" db="EMBL/GenBank/DDBJ databases">
        <title>The Non-contiguous Finished genome of Clostridium papyrosolvens.</title>
        <authorList>
            <person name="Lucas S."/>
            <person name="Copeland A."/>
            <person name="Lapidus A."/>
            <person name="Cheng J.-F."/>
            <person name="Goodwin L."/>
            <person name="Pitluck S."/>
            <person name="Misra M."/>
            <person name="Chertkov O."/>
            <person name="Detter J.C."/>
            <person name="Han C."/>
            <person name="Tapia R."/>
            <person name="Land M."/>
            <person name="Hauser L."/>
            <person name="Kyrpides N."/>
            <person name="Ivanova N."/>
            <person name="Pagani I."/>
            <person name="Mouttaki H."/>
            <person name="He Z."/>
            <person name="Zhou J."/>
            <person name="Hemme C.L."/>
            <person name="Woyke T."/>
        </authorList>
    </citation>
    <scope>NUCLEOTIDE SEQUENCE [LARGE SCALE GENOMIC DNA]</scope>
    <source>
        <strain evidence="3">DSM 2782</strain>
    </source>
</reference>
<dbReference type="InterPro" id="IPR011701">
    <property type="entry name" value="MFS"/>
</dbReference>
<comment type="caution">
    <text evidence="3">The sequence shown here is derived from an EMBL/GenBank/DDBJ whole genome shotgun (WGS) entry which is preliminary data.</text>
</comment>
<evidence type="ECO:0000256" key="2">
    <source>
        <dbReference type="SAM" id="Phobius"/>
    </source>
</evidence>
<sequence>MVLRLSMMAVEPNGWKLEVNVELLAHIKKVYFNKDNLSDADMQISRKISVFEGCTARSILTLTSGAFLVGFAKFLGASNQISGIISAIPVLAGIVMAFSPIVFEKMENRKFITCLFCFIGRLLLGMMIIIPFIKVSRVFQLSILISVFFIANLLLAFTSPASQTWILDITPEKIRGVYFGRRESIVLGTVTIITLVMGQVLDRYEKRGDMLIGFAILYIFVIFSAIANFIMFSNIKEPCNKLAKNKVSFKNIFKIPLKNNVYMIVVLLMALWNIGFQLAAPFTSVYMVSHLKLGYSLITIMTVLASFTSVLSVRLWGRLADKKSWLYLIKLMVVIQILCFFIWFFINRNTLFLLPIAHILSGAAIAGINISINNIQYSFSPKESKTIYMGFSSAVNGIFGFCGTLAGAYFVKDADSLYFKVAGFTIENMQMIFLTAGVVLTGCLIVIRILKKYEDYATIQA</sequence>
<feature type="transmembrane region" description="Helical" evidence="2">
    <location>
        <begin position="139"/>
        <end position="158"/>
    </location>
</feature>
<keyword evidence="2" id="KW-1133">Transmembrane helix</keyword>
<dbReference type="InterPro" id="IPR036259">
    <property type="entry name" value="MFS_trans_sf"/>
</dbReference>
<reference evidence="3" key="1">
    <citation type="submission" date="2009-07" db="EMBL/GenBank/DDBJ databases">
        <authorList>
            <consortium name="US DOE Joint Genome Institute (JGI-PGF)"/>
            <person name="Lucas S."/>
            <person name="Copeland A."/>
            <person name="Lapidus A."/>
            <person name="Glavina del Rio T."/>
            <person name="Tice H."/>
            <person name="Bruce D."/>
            <person name="Goodwin L."/>
            <person name="Pitluck S."/>
            <person name="Larimer F."/>
            <person name="Land M.L."/>
            <person name="Mouttaki H."/>
            <person name="He Z."/>
            <person name="Zhou J."/>
            <person name="Hemme C.L."/>
        </authorList>
    </citation>
    <scope>NUCLEOTIDE SEQUENCE</scope>
    <source>
        <strain evidence="3">DSM 2782</strain>
    </source>
</reference>
<dbReference type="GO" id="GO:0005886">
    <property type="term" value="C:plasma membrane"/>
    <property type="evidence" value="ECO:0007669"/>
    <property type="project" value="UniProtKB-SubCell"/>
</dbReference>
<feature type="transmembrane region" description="Helical" evidence="2">
    <location>
        <begin position="431"/>
        <end position="450"/>
    </location>
</feature>
<organism evidence="3 4">
    <name type="scientific">Ruminiclostridium papyrosolvens DSM 2782</name>
    <dbReference type="NCBI Taxonomy" id="588581"/>
    <lineage>
        <taxon>Bacteria</taxon>
        <taxon>Bacillati</taxon>
        <taxon>Bacillota</taxon>
        <taxon>Clostridia</taxon>
        <taxon>Eubacteriales</taxon>
        <taxon>Oscillospiraceae</taxon>
        <taxon>Ruminiclostridium</taxon>
    </lineage>
</organism>
<keyword evidence="2" id="KW-0812">Transmembrane</keyword>
<dbReference type="SUPFAM" id="SSF103473">
    <property type="entry name" value="MFS general substrate transporter"/>
    <property type="match status" value="1"/>
</dbReference>
<dbReference type="eggNOG" id="COG2270">
    <property type="taxonomic scope" value="Bacteria"/>
</dbReference>
<comment type="subcellular location">
    <subcellularLocation>
        <location evidence="1">Cell membrane</location>
        <topology evidence="1">Multi-pass membrane protein</topology>
    </subcellularLocation>
</comment>
<feature type="transmembrane region" description="Helical" evidence="2">
    <location>
        <begin position="352"/>
        <end position="375"/>
    </location>
</feature>
<feature type="transmembrane region" description="Helical" evidence="2">
    <location>
        <begin position="293"/>
        <end position="313"/>
    </location>
</feature>
<feature type="transmembrane region" description="Helical" evidence="2">
    <location>
        <begin position="387"/>
        <end position="411"/>
    </location>
</feature>
<evidence type="ECO:0000256" key="1">
    <source>
        <dbReference type="ARBA" id="ARBA00004651"/>
    </source>
</evidence>
<dbReference type="STRING" id="588581.Cpap_3550"/>
<feature type="transmembrane region" description="Helical" evidence="2">
    <location>
        <begin position="210"/>
        <end position="232"/>
    </location>
</feature>
<protein>
    <submittedName>
        <fullName evidence="3">Major facilitator superfamily MFS_1</fullName>
    </submittedName>
</protein>
<dbReference type="AlphaFoldDB" id="F1T9D9"/>
<feature type="transmembrane region" description="Helical" evidence="2">
    <location>
        <begin position="115"/>
        <end position="133"/>
    </location>
</feature>
<dbReference type="CDD" id="cd06174">
    <property type="entry name" value="MFS"/>
    <property type="match status" value="1"/>
</dbReference>
<keyword evidence="2" id="KW-0472">Membrane</keyword>
<feature type="transmembrane region" description="Helical" evidence="2">
    <location>
        <begin position="54"/>
        <end position="75"/>
    </location>
</feature>
<dbReference type="InterPro" id="IPR052528">
    <property type="entry name" value="Sugar_transport-like"/>
</dbReference>
<dbReference type="EMBL" id="ACXX02000002">
    <property type="protein sequence ID" value="EGD49121.1"/>
    <property type="molecule type" value="Genomic_DNA"/>
</dbReference>
<evidence type="ECO:0000313" key="4">
    <source>
        <dbReference type="Proteomes" id="UP000003860"/>
    </source>
</evidence>
<accession>F1T9D9</accession>
<feature type="transmembrane region" description="Helical" evidence="2">
    <location>
        <begin position="261"/>
        <end position="287"/>
    </location>
</feature>
<dbReference type="PANTHER" id="PTHR23526">
    <property type="entry name" value="INTEGRAL MEMBRANE TRANSPORT PROTEIN-RELATED"/>
    <property type="match status" value="1"/>
</dbReference>
<dbReference type="Gene3D" id="1.20.1250.20">
    <property type="entry name" value="MFS general substrate transporter like domains"/>
    <property type="match status" value="2"/>
</dbReference>
<feature type="transmembrane region" description="Helical" evidence="2">
    <location>
        <begin position="81"/>
        <end position="103"/>
    </location>
</feature>
<name>F1T9D9_9FIRM</name>
<feature type="transmembrane region" description="Helical" evidence="2">
    <location>
        <begin position="179"/>
        <end position="198"/>
    </location>
</feature>
<keyword evidence="4" id="KW-1185">Reference proteome</keyword>
<dbReference type="GO" id="GO:0022857">
    <property type="term" value="F:transmembrane transporter activity"/>
    <property type="evidence" value="ECO:0007669"/>
    <property type="project" value="InterPro"/>
</dbReference>
<proteinExistence type="predicted"/>
<dbReference type="Pfam" id="PF07690">
    <property type="entry name" value="MFS_1"/>
    <property type="match status" value="1"/>
</dbReference>